<proteinExistence type="predicted"/>
<dbReference type="Proteomes" id="UP001497535">
    <property type="component" value="Unassembled WGS sequence"/>
</dbReference>
<name>A0ACB0YZC4_MELEN</name>
<comment type="caution">
    <text evidence="1">The sequence shown here is derived from an EMBL/GenBank/DDBJ whole genome shotgun (WGS) entry which is preliminary data.</text>
</comment>
<evidence type="ECO:0000313" key="1">
    <source>
        <dbReference type="EMBL" id="CAK5070336.1"/>
    </source>
</evidence>
<accession>A0ACB0YZC4</accession>
<dbReference type="EMBL" id="CAVMJV010000021">
    <property type="protein sequence ID" value="CAK5070336.1"/>
    <property type="molecule type" value="Genomic_DNA"/>
</dbReference>
<reference evidence="1" key="1">
    <citation type="submission" date="2023-11" db="EMBL/GenBank/DDBJ databases">
        <authorList>
            <person name="Poullet M."/>
        </authorList>
    </citation>
    <scope>NUCLEOTIDE SEQUENCE</scope>
    <source>
        <strain evidence="1">E1834</strain>
    </source>
</reference>
<keyword evidence="2" id="KW-1185">Reference proteome</keyword>
<evidence type="ECO:0000313" key="2">
    <source>
        <dbReference type="Proteomes" id="UP001497535"/>
    </source>
</evidence>
<sequence length="775" mass="89290">MTRQRKILNYYLILQENAKEFPPRLAIAVGHEADKYGGGKSLDVGDWISFLPIMLDCYTYPVLFALHCPSSNTISNKKLKLFKEPEGDVSILISEEFNWVPQLSSGPITQYKLTLKITEEYLAYIHAADNTNNNNCRLPVLGLLVDPFNCSKNLLNKLGHLVTIEIRPQWHMEKGVVIWTALNSCENSKVPILETKKCFRDTASVDNFAINNNDNFTNNFSPLTGPNKLSLGSKRILAAYFTYKCSTNCFVFFEFCEITNTFSSRHDIPLQPKATRNITIGDWYYIDFECISNKSEPVNVTSIRPTSPRIETRVRHNICAQFCGGGFAIVKCWHCSDQFCAGSQFYSDPDKIWWPDLCVKCFPKEGTTNTSPLNEVIKITTKRSSFPHPSNNNNNFSKSDTNLKNYSPKSSLYLSGDMGNTHFRPYSHLSSSSSHKSNCGSSTISSFSTTHSKNTNINFNKSNESIVKNRRFSIREQERREKLEQRERLDKLAELLENREKASYEEFKALRSTKPPKCSSSRSSIFSNGYRQSQQEKQHNKNFNIQTSSRTTYTGNNTTTYGQFIHQQNIPQEKQQNIHQNIYLDTRHNKQNINKNIEDNVCQNVRHNIQQNIQQNTRQNIHQNITNNEQEYFHQNIKLNKQQHINKNKEENVFKNKQQNKQPKPVNKCFSVQKKYIENSTTTSSSTLKINNVEVDEQNNNNDVYSSNNSLLNETLEIRTSESSDDNNEQHKQKQQPFFGDNFNHQKAEIEILDENLSGPKKLKNNNELEKLFFG</sequence>
<gene>
    <name evidence="1" type="ORF">MENTE1834_LOCUS18608</name>
</gene>
<protein>
    <submittedName>
        <fullName evidence="1">Uncharacterized protein</fullName>
    </submittedName>
</protein>
<organism evidence="1 2">
    <name type="scientific">Meloidogyne enterolobii</name>
    <name type="common">Root-knot nematode worm</name>
    <name type="synonym">Meloidogyne mayaguensis</name>
    <dbReference type="NCBI Taxonomy" id="390850"/>
    <lineage>
        <taxon>Eukaryota</taxon>
        <taxon>Metazoa</taxon>
        <taxon>Ecdysozoa</taxon>
        <taxon>Nematoda</taxon>
        <taxon>Chromadorea</taxon>
        <taxon>Rhabditida</taxon>
        <taxon>Tylenchina</taxon>
        <taxon>Tylenchomorpha</taxon>
        <taxon>Tylenchoidea</taxon>
        <taxon>Meloidogynidae</taxon>
        <taxon>Meloidogyninae</taxon>
        <taxon>Meloidogyne</taxon>
    </lineage>
</organism>